<keyword evidence="2" id="KW-0217">Developmental protein</keyword>
<dbReference type="GO" id="GO:0030154">
    <property type="term" value="P:cell differentiation"/>
    <property type="evidence" value="ECO:0007669"/>
    <property type="project" value="UniProtKB-KW"/>
</dbReference>
<evidence type="ECO:0000256" key="13">
    <source>
        <dbReference type="ARBA" id="ARBA00023180"/>
    </source>
</evidence>
<feature type="disulfide bond" evidence="14">
    <location>
        <begin position="124"/>
        <end position="133"/>
    </location>
</feature>
<keyword evidence="4 15" id="KW-0812">Transmembrane</keyword>
<evidence type="ECO:0000256" key="5">
    <source>
        <dbReference type="ARBA" id="ARBA00022729"/>
    </source>
</evidence>
<keyword evidence="13" id="KW-0325">Glycoprotein</keyword>
<dbReference type="PROSITE" id="PS00022">
    <property type="entry name" value="EGF_1"/>
    <property type="match status" value="3"/>
</dbReference>
<evidence type="ECO:0000259" key="17">
    <source>
        <dbReference type="PROSITE" id="PS50026"/>
    </source>
</evidence>
<evidence type="ECO:0000313" key="18">
    <source>
        <dbReference type="EMBL" id="KYO30886.1"/>
    </source>
</evidence>
<keyword evidence="19" id="KW-1185">Reference proteome</keyword>
<accession>A0A151N231</accession>
<reference evidence="18 19" key="1">
    <citation type="journal article" date="2012" name="Genome Biol.">
        <title>Sequencing three crocodilian genomes to illuminate the evolution of archosaurs and amniotes.</title>
        <authorList>
            <person name="St John J.A."/>
            <person name="Braun E.L."/>
            <person name="Isberg S.R."/>
            <person name="Miles L.G."/>
            <person name="Chong A.Y."/>
            <person name="Gongora J."/>
            <person name="Dalzell P."/>
            <person name="Moran C."/>
            <person name="Bed'hom B."/>
            <person name="Abzhanov A."/>
            <person name="Burgess S.C."/>
            <person name="Cooksey A.M."/>
            <person name="Castoe T.A."/>
            <person name="Crawford N.G."/>
            <person name="Densmore L.D."/>
            <person name="Drew J.C."/>
            <person name="Edwards S.V."/>
            <person name="Faircloth B.C."/>
            <person name="Fujita M.K."/>
            <person name="Greenwold M.J."/>
            <person name="Hoffmann F.G."/>
            <person name="Howard J.M."/>
            <person name="Iguchi T."/>
            <person name="Janes D.E."/>
            <person name="Khan S.Y."/>
            <person name="Kohno S."/>
            <person name="de Koning A.J."/>
            <person name="Lance S.L."/>
            <person name="McCarthy F.M."/>
            <person name="McCormack J.E."/>
            <person name="Merchant M.E."/>
            <person name="Peterson D.G."/>
            <person name="Pollock D.D."/>
            <person name="Pourmand N."/>
            <person name="Raney B.J."/>
            <person name="Roessler K.A."/>
            <person name="Sanford J.R."/>
            <person name="Sawyer R.H."/>
            <person name="Schmidt C.J."/>
            <person name="Triplett E.W."/>
            <person name="Tuberville T.D."/>
            <person name="Venegas-Anaya M."/>
            <person name="Howard J.T."/>
            <person name="Jarvis E.D."/>
            <person name="Guillette L.J.Jr."/>
            <person name="Glenn T.C."/>
            <person name="Green R.E."/>
            <person name="Ray D.A."/>
        </authorList>
    </citation>
    <scope>NUCLEOTIDE SEQUENCE [LARGE SCALE GENOMIC DNA]</scope>
    <source>
        <strain evidence="18">KSC_2009_1</strain>
    </source>
</reference>
<keyword evidence="11 15" id="KW-0472">Membrane</keyword>
<evidence type="ECO:0000256" key="9">
    <source>
        <dbReference type="ARBA" id="ARBA00022976"/>
    </source>
</evidence>
<keyword evidence="9" id="KW-0914">Notch signaling pathway</keyword>
<name>A0A151N231_ALLMI</name>
<evidence type="ECO:0000256" key="2">
    <source>
        <dbReference type="ARBA" id="ARBA00022473"/>
    </source>
</evidence>
<keyword evidence="3 14" id="KW-0245">EGF-like domain</keyword>
<dbReference type="InterPro" id="IPR000152">
    <property type="entry name" value="EGF-type_Asp/Asn_hydroxyl_site"/>
</dbReference>
<evidence type="ECO:0000256" key="7">
    <source>
        <dbReference type="ARBA" id="ARBA00022782"/>
    </source>
</evidence>
<gene>
    <name evidence="18" type="ORF">Y1Q_0004970</name>
</gene>
<evidence type="ECO:0000256" key="4">
    <source>
        <dbReference type="ARBA" id="ARBA00022692"/>
    </source>
</evidence>
<evidence type="ECO:0000256" key="16">
    <source>
        <dbReference type="SAM" id="SignalP"/>
    </source>
</evidence>
<keyword evidence="6" id="KW-0677">Repeat</keyword>
<dbReference type="PROSITE" id="PS01187">
    <property type="entry name" value="EGF_CA"/>
    <property type="match status" value="1"/>
</dbReference>
<dbReference type="STRING" id="8496.A0A151N231"/>
<feature type="signal peptide" evidence="16">
    <location>
        <begin position="1"/>
        <end position="23"/>
    </location>
</feature>
<comment type="caution">
    <text evidence="14">Lacks conserved residue(s) required for the propagation of feature annotation.</text>
</comment>
<evidence type="ECO:0000256" key="15">
    <source>
        <dbReference type="SAM" id="Phobius"/>
    </source>
</evidence>
<dbReference type="SUPFAM" id="SSF57184">
    <property type="entry name" value="Growth factor receptor domain"/>
    <property type="match status" value="1"/>
</dbReference>
<dbReference type="GO" id="GO:0005509">
    <property type="term" value="F:calcium ion binding"/>
    <property type="evidence" value="ECO:0007669"/>
    <property type="project" value="InterPro"/>
</dbReference>
<dbReference type="FunFam" id="2.10.25.10:FF:000368">
    <property type="entry name" value="Delta-like 3 (Drosophila), isoform CRA_b"/>
    <property type="match status" value="1"/>
</dbReference>
<evidence type="ECO:0000256" key="3">
    <source>
        <dbReference type="ARBA" id="ARBA00022536"/>
    </source>
</evidence>
<dbReference type="PROSITE" id="PS50026">
    <property type="entry name" value="EGF_3"/>
    <property type="match status" value="3"/>
</dbReference>
<keyword evidence="8" id="KW-0832">Ubl conjugation</keyword>
<evidence type="ECO:0000256" key="10">
    <source>
        <dbReference type="ARBA" id="ARBA00022989"/>
    </source>
</evidence>
<organism evidence="18 19">
    <name type="scientific">Alligator mississippiensis</name>
    <name type="common">American alligator</name>
    <dbReference type="NCBI Taxonomy" id="8496"/>
    <lineage>
        <taxon>Eukaryota</taxon>
        <taxon>Metazoa</taxon>
        <taxon>Chordata</taxon>
        <taxon>Craniata</taxon>
        <taxon>Vertebrata</taxon>
        <taxon>Euteleostomi</taxon>
        <taxon>Archelosauria</taxon>
        <taxon>Archosauria</taxon>
        <taxon>Crocodylia</taxon>
        <taxon>Alligatoridae</taxon>
        <taxon>Alligatorinae</taxon>
        <taxon>Alligator</taxon>
    </lineage>
</organism>
<dbReference type="InterPro" id="IPR000742">
    <property type="entry name" value="EGF"/>
</dbReference>
<protein>
    <submittedName>
        <fullName evidence="18">Delta-like protein 3</fullName>
    </submittedName>
</protein>
<dbReference type="Pfam" id="PF00008">
    <property type="entry name" value="EGF"/>
    <property type="match status" value="1"/>
</dbReference>
<dbReference type="InterPro" id="IPR009030">
    <property type="entry name" value="Growth_fac_rcpt_cys_sf"/>
</dbReference>
<dbReference type="InterPro" id="IPR018097">
    <property type="entry name" value="EGF_Ca-bd_CS"/>
</dbReference>
<evidence type="ECO:0000313" key="19">
    <source>
        <dbReference type="Proteomes" id="UP000050525"/>
    </source>
</evidence>
<dbReference type="FunFam" id="2.10.25.10:FF:000520">
    <property type="entry name" value="Predicted protein"/>
    <property type="match status" value="1"/>
</dbReference>
<dbReference type="Pfam" id="PF12661">
    <property type="entry name" value="hEGF"/>
    <property type="match status" value="2"/>
</dbReference>
<dbReference type="InterPro" id="IPR013032">
    <property type="entry name" value="EGF-like_CS"/>
</dbReference>
<dbReference type="Proteomes" id="UP000050525">
    <property type="component" value="Unassembled WGS sequence"/>
</dbReference>
<proteinExistence type="predicted"/>
<feature type="transmembrane region" description="Helical" evidence="15">
    <location>
        <begin position="148"/>
        <end position="174"/>
    </location>
</feature>
<dbReference type="EMBL" id="AKHW03004138">
    <property type="protein sequence ID" value="KYO30886.1"/>
    <property type="molecule type" value="Genomic_DNA"/>
</dbReference>
<keyword evidence="5 16" id="KW-0732">Signal</keyword>
<dbReference type="CDD" id="cd00054">
    <property type="entry name" value="EGF_CA"/>
    <property type="match status" value="2"/>
</dbReference>
<dbReference type="InterPro" id="IPR001881">
    <property type="entry name" value="EGF-like_Ca-bd_dom"/>
</dbReference>
<feature type="chain" id="PRO_5007585661" evidence="16">
    <location>
        <begin position="24"/>
        <end position="230"/>
    </location>
</feature>
<comment type="subcellular location">
    <subcellularLocation>
        <location evidence="1">Membrane</location>
        <topology evidence="1">Single-pass type I membrane protein</topology>
    </subcellularLocation>
</comment>
<feature type="domain" description="EGF-like" evidence="17">
    <location>
        <begin position="98"/>
        <end position="134"/>
    </location>
</feature>
<keyword evidence="10 15" id="KW-1133">Transmembrane helix</keyword>
<comment type="caution">
    <text evidence="18">The sequence shown here is derived from an EMBL/GenBank/DDBJ whole genome shotgun (WGS) entry which is preliminary data.</text>
</comment>
<dbReference type="GO" id="GO:0016020">
    <property type="term" value="C:membrane"/>
    <property type="evidence" value="ECO:0007669"/>
    <property type="project" value="UniProtKB-SubCell"/>
</dbReference>
<dbReference type="PANTHER" id="PTHR12916:SF9">
    <property type="entry name" value="NEUROGENIC LOCUS NOTCH HOMOLOG PROTEIN 1-RELATED"/>
    <property type="match status" value="1"/>
</dbReference>
<evidence type="ECO:0000256" key="1">
    <source>
        <dbReference type="ARBA" id="ARBA00004479"/>
    </source>
</evidence>
<dbReference type="Gene3D" id="2.10.25.10">
    <property type="entry name" value="Laminin"/>
    <property type="match status" value="3"/>
</dbReference>
<dbReference type="AlphaFoldDB" id="A0A151N231"/>
<dbReference type="PROSITE" id="PS01186">
    <property type="entry name" value="EGF_2"/>
    <property type="match status" value="3"/>
</dbReference>
<feature type="domain" description="EGF-like" evidence="17">
    <location>
        <begin position="28"/>
        <end position="58"/>
    </location>
</feature>
<evidence type="ECO:0000256" key="8">
    <source>
        <dbReference type="ARBA" id="ARBA00022843"/>
    </source>
</evidence>
<keyword evidence="12 14" id="KW-1015">Disulfide bond</keyword>
<feature type="disulfide bond" evidence="14">
    <location>
        <begin position="86"/>
        <end position="95"/>
    </location>
</feature>
<dbReference type="PROSITE" id="PS00010">
    <property type="entry name" value="ASX_HYDROXYL"/>
    <property type="match status" value="1"/>
</dbReference>
<dbReference type="PRINTS" id="PR00010">
    <property type="entry name" value="EGFBLOOD"/>
</dbReference>
<dbReference type="SMART" id="SM00181">
    <property type="entry name" value="EGF"/>
    <property type="match status" value="3"/>
</dbReference>
<dbReference type="FunFam" id="2.10.25.10:FF:000255">
    <property type="entry name" value="Sushi, nidogen and EGF-like domains 1"/>
    <property type="match status" value="1"/>
</dbReference>
<keyword evidence="7" id="KW-0221">Differentiation</keyword>
<evidence type="ECO:0000256" key="14">
    <source>
        <dbReference type="PROSITE-ProRule" id="PRU00076"/>
    </source>
</evidence>
<dbReference type="GO" id="GO:0007219">
    <property type="term" value="P:Notch signaling pathway"/>
    <property type="evidence" value="ECO:0007669"/>
    <property type="project" value="UniProtKB-KW"/>
</dbReference>
<evidence type="ECO:0000256" key="11">
    <source>
        <dbReference type="ARBA" id="ARBA00023136"/>
    </source>
</evidence>
<evidence type="ECO:0000256" key="6">
    <source>
        <dbReference type="ARBA" id="ARBA00022737"/>
    </source>
</evidence>
<feature type="disulfide bond" evidence="14">
    <location>
        <begin position="48"/>
        <end position="57"/>
    </location>
</feature>
<feature type="domain" description="EGF-like" evidence="17">
    <location>
        <begin position="60"/>
        <end position="96"/>
    </location>
</feature>
<dbReference type="PANTHER" id="PTHR12916">
    <property type="entry name" value="CYTOCHROME C OXIDASE POLYPEPTIDE VIC-2"/>
    <property type="match status" value="1"/>
</dbReference>
<dbReference type="GO" id="GO:0005112">
    <property type="term" value="F:Notch binding"/>
    <property type="evidence" value="ECO:0007669"/>
    <property type="project" value="TreeGrafter"/>
</dbReference>
<dbReference type="SMART" id="SM00179">
    <property type="entry name" value="EGF_CA"/>
    <property type="match status" value="3"/>
</dbReference>
<evidence type="ECO:0000256" key="12">
    <source>
        <dbReference type="ARBA" id="ARBA00023157"/>
    </source>
</evidence>
<sequence>MARPLRLALLCAQLGTFSLIIEARPAEDLEPPTGGHCLDLGRSLLCKCRPGFTGPRCEENVDDCAGSPCANGGTCLDGVGSYSCSCTLGYGGRDCSQRVGACGSSPCLNGGACYTHFSGHVCRCPAGYMGARCEFEVPRPPQDAGPAALALSGALMLAALAVAGGLVGATAWCWCHRGVRGAASPCQGLGTISNLLAPFKGPPQDPGVRDLLGSKQELLEGPGDGKKLEK</sequence>